<reference evidence="1 2" key="1">
    <citation type="submission" date="2017-12" db="EMBL/GenBank/DDBJ databases">
        <title>Phylogenetic diversity of female urinary microbiome.</title>
        <authorList>
            <person name="Thomas-White K."/>
            <person name="Wolfe A.J."/>
        </authorList>
    </citation>
    <scope>NUCLEOTIDE SEQUENCE [LARGE SCALE GENOMIC DNA]</scope>
    <source>
        <strain evidence="1 2">UMB0321</strain>
    </source>
</reference>
<sequence>MGFSLYFYRFENGEQVDGNREGAKSFLNSRGLDSCLRDKDGNYLEFDNCSTDLEITDFNDRECQFEGNIGHAYLTDEECSFIYELCRAADWVIVNPQFSDTEPLFILLEQDTAQHLPEEYSDNYTVISSGEELQMLLLNGFHQFQAWKNRIL</sequence>
<evidence type="ECO:0000313" key="1">
    <source>
        <dbReference type="EMBL" id="PLA40364.1"/>
    </source>
</evidence>
<evidence type="ECO:0000313" key="2">
    <source>
        <dbReference type="Proteomes" id="UP000234767"/>
    </source>
</evidence>
<dbReference type="AlphaFoldDB" id="A0A2I1XCL6"/>
<dbReference type="Proteomes" id="UP000234767">
    <property type="component" value="Unassembled WGS sequence"/>
</dbReference>
<gene>
    <name evidence="1" type="ORF">CYK00_05305</name>
</gene>
<name>A0A2I1XCL6_NEISI</name>
<accession>A0A2I1XCL6</accession>
<organism evidence="1 2">
    <name type="scientific">Neisseria sicca</name>
    <dbReference type="NCBI Taxonomy" id="490"/>
    <lineage>
        <taxon>Bacteria</taxon>
        <taxon>Pseudomonadati</taxon>
        <taxon>Pseudomonadota</taxon>
        <taxon>Betaproteobacteria</taxon>
        <taxon>Neisseriales</taxon>
        <taxon>Neisseriaceae</taxon>
        <taxon>Neisseria</taxon>
    </lineage>
</organism>
<dbReference type="RefSeq" id="WP_101810176.1">
    <property type="nucleotide sequence ID" value="NZ_CP072524.1"/>
</dbReference>
<proteinExistence type="predicted"/>
<protein>
    <submittedName>
        <fullName evidence="1">Uncharacterized protein</fullName>
    </submittedName>
</protein>
<comment type="caution">
    <text evidence="1">The sequence shown here is derived from an EMBL/GenBank/DDBJ whole genome shotgun (WGS) entry which is preliminary data.</text>
</comment>
<dbReference type="GeneID" id="64351637"/>
<dbReference type="EMBL" id="PKJO01000005">
    <property type="protein sequence ID" value="PLA40364.1"/>
    <property type="molecule type" value="Genomic_DNA"/>
</dbReference>